<accession>A0A926VDS5</accession>
<dbReference type="InterPro" id="IPR046357">
    <property type="entry name" value="PPIase_dom_sf"/>
</dbReference>
<sequence>MMRNITVYPEDLIRQIKLSCQIPTFLENIATRKIITSKAKELGIKVEPEELQKSADNIRLANNLRRTDQTLAWLQKHSLSLDDLEEIAYFSVTSSKLAEHLFADKVEPFFVENLLNYAQVVMYEVILDDEDLAMELFYAIGEDEMSFHEVACQYLHDKELRRCGGYRGTLRRSDLKPEISAAVFAATPPQLIKPVVTSKGAHLIFVEEVIQPKLDATVRSKIISDLFSGWIKQQIVQTEIVLSSFQDSDAGIAALDDAPL</sequence>
<dbReference type="PROSITE" id="PS50198">
    <property type="entry name" value="PPIC_PPIASE_2"/>
    <property type="match status" value="1"/>
</dbReference>
<dbReference type="SUPFAM" id="SSF54534">
    <property type="entry name" value="FKBP-like"/>
    <property type="match status" value="1"/>
</dbReference>
<dbReference type="AlphaFoldDB" id="A0A926VDS5"/>
<comment type="caution">
    <text evidence="8">The sequence shown here is derived from an EMBL/GenBank/DDBJ whole genome shotgun (WGS) entry which is preliminary data.</text>
</comment>
<evidence type="ECO:0000256" key="1">
    <source>
        <dbReference type="ARBA" id="ARBA00000971"/>
    </source>
</evidence>
<evidence type="ECO:0000256" key="2">
    <source>
        <dbReference type="ARBA" id="ARBA00013194"/>
    </source>
</evidence>
<dbReference type="Pfam" id="PF00639">
    <property type="entry name" value="Rotamase"/>
    <property type="match status" value="1"/>
</dbReference>
<organism evidence="8 9">
    <name type="scientific">Aerosakkonema funiforme FACHB-1375</name>
    <dbReference type="NCBI Taxonomy" id="2949571"/>
    <lineage>
        <taxon>Bacteria</taxon>
        <taxon>Bacillati</taxon>
        <taxon>Cyanobacteriota</taxon>
        <taxon>Cyanophyceae</taxon>
        <taxon>Oscillatoriophycideae</taxon>
        <taxon>Aerosakkonematales</taxon>
        <taxon>Aerosakkonemataceae</taxon>
        <taxon>Aerosakkonema</taxon>
    </lineage>
</organism>
<gene>
    <name evidence="8" type="ORF">H6G03_12665</name>
</gene>
<reference evidence="8" key="1">
    <citation type="journal article" date="2015" name="ISME J.">
        <title>Draft Genome Sequence of Streptomyces incarnatus NRRL8089, which Produces the Nucleoside Antibiotic Sinefungin.</title>
        <authorList>
            <person name="Oshima K."/>
            <person name="Hattori M."/>
            <person name="Shimizu H."/>
            <person name="Fukuda K."/>
            <person name="Nemoto M."/>
            <person name="Inagaki K."/>
            <person name="Tamura T."/>
        </authorList>
    </citation>
    <scope>NUCLEOTIDE SEQUENCE</scope>
    <source>
        <strain evidence="8">FACHB-1375</strain>
    </source>
</reference>
<dbReference type="InterPro" id="IPR050245">
    <property type="entry name" value="PrsA_foldase"/>
</dbReference>
<evidence type="ECO:0000313" key="9">
    <source>
        <dbReference type="Proteomes" id="UP000641646"/>
    </source>
</evidence>
<dbReference type="InterPro" id="IPR027304">
    <property type="entry name" value="Trigger_fact/SurA_dom_sf"/>
</dbReference>
<evidence type="ECO:0000256" key="5">
    <source>
        <dbReference type="ARBA" id="ARBA00023235"/>
    </source>
</evidence>
<keyword evidence="3" id="KW-0732">Signal</keyword>
<name>A0A926VDS5_9CYAN</name>
<reference evidence="8" key="2">
    <citation type="submission" date="2020-08" db="EMBL/GenBank/DDBJ databases">
        <authorList>
            <person name="Chen M."/>
            <person name="Teng W."/>
            <person name="Zhao L."/>
            <person name="Hu C."/>
            <person name="Zhou Y."/>
            <person name="Han B."/>
            <person name="Song L."/>
            <person name="Shu W."/>
        </authorList>
    </citation>
    <scope>NUCLEOTIDE SEQUENCE</scope>
    <source>
        <strain evidence="8">FACHB-1375</strain>
    </source>
</reference>
<protein>
    <recommendedName>
        <fullName evidence="2">peptidylprolyl isomerase</fullName>
        <ecNumber evidence="2">5.2.1.8</ecNumber>
    </recommendedName>
</protein>
<evidence type="ECO:0000256" key="4">
    <source>
        <dbReference type="ARBA" id="ARBA00023110"/>
    </source>
</evidence>
<dbReference type="InterPro" id="IPR000297">
    <property type="entry name" value="PPIase_PpiC"/>
</dbReference>
<dbReference type="PANTHER" id="PTHR47245">
    <property type="entry name" value="PEPTIDYLPROLYL ISOMERASE"/>
    <property type="match status" value="1"/>
</dbReference>
<dbReference type="Gene3D" id="1.10.4030.10">
    <property type="entry name" value="Porin chaperone SurA, peptide-binding domain"/>
    <property type="match status" value="1"/>
</dbReference>
<evidence type="ECO:0000259" key="7">
    <source>
        <dbReference type="PROSITE" id="PS50198"/>
    </source>
</evidence>
<feature type="domain" description="PpiC" evidence="7">
    <location>
        <begin position="117"/>
        <end position="208"/>
    </location>
</feature>
<proteinExistence type="predicted"/>
<dbReference type="Gene3D" id="3.10.50.40">
    <property type="match status" value="1"/>
</dbReference>
<evidence type="ECO:0000256" key="6">
    <source>
        <dbReference type="PROSITE-ProRule" id="PRU00278"/>
    </source>
</evidence>
<keyword evidence="5 6" id="KW-0413">Isomerase</keyword>
<keyword evidence="9" id="KW-1185">Reference proteome</keyword>
<dbReference type="SUPFAM" id="SSF109998">
    <property type="entry name" value="Triger factor/SurA peptide-binding domain-like"/>
    <property type="match status" value="1"/>
</dbReference>
<dbReference type="GO" id="GO:0003755">
    <property type="term" value="F:peptidyl-prolyl cis-trans isomerase activity"/>
    <property type="evidence" value="ECO:0007669"/>
    <property type="project" value="UniProtKB-KW"/>
</dbReference>
<dbReference type="EC" id="5.2.1.8" evidence="2"/>
<dbReference type="Proteomes" id="UP000641646">
    <property type="component" value="Unassembled WGS sequence"/>
</dbReference>
<dbReference type="PANTHER" id="PTHR47245:SF1">
    <property type="entry name" value="FOLDASE PROTEIN PRSA"/>
    <property type="match status" value="1"/>
</dbReference>
<evidence type="ECO:0000313" key="8">
    <source>
        <dbReference type="EMBL" id="MBD2181946.1"/>
    </source>
</evidence>
<keyword evidence="4 6" id="KW-0697">Rotamase</keyword>
<comment type="catalytic activity">
    <reaction evidence="1">
        <text>[protein]-peptidylproline (omega=180) = [protein]-peptidylproline (omega=0)</text>
        <dbReference type="Rhea" id="RHEA:16237"/>
        <dbReference type="Rhea" id="RHEA-COMP:10747"/>
        <dbReference type="Rhea" id="RHEA-COMP:10748"/>
        <dbReference type="ChEBI" id="CHEBI:83833"/>
        <dbReference type="ChEBI" id="CHEBI:83834"/>
        <dbReference type="EC" id="5.2.1.8"/>
    </reaction>
</comment>
<evidence type="ECO:0000256" key="3">
    <source>
        <dbReference type="ARBA" id="ARBA00022729"/>
    </source>
</evidence>
<dbReference type="EMBL" id="JACJPW010000028">
    <property type="protein sequence ID" value="MBD2181946.1"/>
    <property type="molecule type" value="Genomic_DNA"/>
</dbReference>